<dbReference type="InterPro" id="IPR050111">
    <property type="entry name" value="C-type_lectin/snaclec_domain"/>
</dbReference>
<proteinExistence type="predicted"/>
<evidence type="ECO:0000256" key="2">
    <source>
        <dbReference type="SAM" id="SignalP"/>
    </source>
</evidence>
<feature type="domain" description="C-type lectin" evidence="3">
    <location>
        <begin position="37"/>
        <end position="151"/>
    </location>
</feature>
<keyword evidence="2" id="KW-0732">Signal</keyword>
<dbReference type="PANTHER" id="PTHR22803">
    <property type="entry name" value="MANNOSE, PHOSPHOLIPASE, LECTIN RECEPTOR RELATED"/>
    <property type="match status" value="1"/>
</dbReference>
<evidence type="ECO:0000313" key="4">
    <source>
        <dbReference type="Proteomes" id="UP000887575"/>
    </source>
</evidence>
<dbReference type="PROSITE" id="PS50041">
    <property type="entry name" value="C_TYPE_LECTIN_2"/>
    <property type="match status" value="2"/>
</dbReference>
<keyword evidence="1" id="KW-1015">Disulfide bond</keyword>
<protein>
    <recommendedName>
        <fullName evidence="3">C-type lectin domain-containing protein</fullName>
    </recommendedName>
</protein>
<dbReference type="InterPro" id="IPR016187">
    <property type="entry name" value="CTDL_fold"/>
</dbReference>
<evidence type="ECO:0000256" key="1">
    <source>
        <dbReference type="ARBA" id="ARBA00023157"/>
    </source>
</evidence>
<evidence type="ECO:0000259" key="3">
    <source>
        <dbReference type="PROSITE" id="PS50041"/>
    </source>
</evidence>
<dbReference type="PROSITE" id="PS00615">
    <property type="entry name" value="C_TYPE_LECTIN_1"/>
    <property type="match status" value="1"/>
</dbReference>
<feature type="signal peptide" evidence="2">
    <location>
        <begin position="1"/>
        <end position="26"/>
    </location>
</feature>
<keyword evidence="4" id="KW-1185">Reference proteome</keyword>
<dbReference type="SUPFAM" id="SSF56436">
    <property type="entry name" value="C-type lectin-like"/>
    <property type="match status" value="2"/>
</dbReference>
<dbReference type="AlphaFoldDB" id="A0AAF3J3M6"/>
<dbReference type="Gene3D" id="3.10.100.10">
    <property type="entry name" value="Mannose-Binding Protein A, subunit A"/>
    <property type="match status" value="2"/>
</dbReference>
<feature type="domain" description="C-type lectin" evidence="3">
    <location>
        <begin position="164"/>
        <end position="272"/>
    </location>
</feature>
<organism evidence="4 5">
    <name type="scientific">Mesorhabditis belari</name>
    <dbReference type="NCBI Taxonomy" id="2138241"/>
    <lineage>
        <taxon>Eukaryota</taxon>
        <taxon>Metazoa</taxon>
        <taxon>Ecdysozoa</taxon>
        <taxon>Nematoda</taxon>
        <taxon>Chromadorea</taxon>
        <taxon>Rhabditida</taxon>
        <taxon>Rhabditina</taxon>
        <taxon>Rhabditomorpha</taxon>
        <taxon>Rhabditoidea</taxon>
        <taxon>Rhabditidae</taxon>
        <taxon>Mesorhabditinae</taxon>
        <taxon>Mesorhabditis</taxon>
    </lineage>
</organism>
<dbReference type="Proteomes" id="UP000887575">
    <property type="component" value="Unassembled WGS sequence"/>
</dbReference>
<sequence>MNPVVPSNIMAKSIFVLFGLISFVLGTCPQNAAEYGDQAECVYPIDAAATYSTSKLLCQQLGGEIISIRSVFENVLAASQAQTAIAGASQSYIGVIKNSNGTWTYADGRPLTYTNWAAGHPLANKTCAVLSSTTYSWMSVVCTESHTFVCSLPNQNCTDGWEYYDGNCYYFFNQQVTDKSSRYSVGQAESACQKMNAHLASIHSDDEYTFLKKQIATNLPANTCQYEQAIVGLTCGGQYAWYDSSPVDYYKGKGCNSVYTVSAHILRICELP</sequence>
<dbReference type="WBParaSite" id="MBELARI_LOCUS14141">
    <property type="protein sequence ID" value="MBELARI_LOCUS14141"/>
    <property type="gene ID" value="MBELARI_LOCUS14141"/>
</dbReference>
<dbReference type="Pfam" id="PF00059">
    <property type="entry name" value="Lectin_C"/>
    <property type="match status" value="2"/>
</dbReference>
<feature type="chain" id="PRO_5042159981" description="C-type lectin domain-containing protein" evidence="2">
    <location>
        <begin position="27"/>
        <end position="272"/>
    </location>
</feature>
<name>A0AAF3J3M6_9BILA</name>
<dbReference type="CDD" id="cd00037">
    <property type="entry name" value="CLECT"/>
    <property type="match status" value="1"/>
</dbReference>
<dbReference type="InterPro" id="IPR016186">
    <property type="entry name" value="C-type_lectin-like/link_sf"/>
</dbReference>
<reference evidence="5" key="1">
    <citation type="submission" date="2024-02" db="UniProtKB">
        <authorList>
            <consortium name="WormBaseParasite"/>
        </authorList>
    </citation>
    <scope>IDENTIFICATION</scope>
</reference>
<dbReference type="SMART" id="SM00034">
    <property type="entry name" value="CLECT"/>
    <property type="match status" value="2"/>
</dbReference>
<dbReference type="InterPro" id="IPR018378">
    <property type="entry name" value="C-type_lectin_CS"/>
</dbReference>
<accession>A0AAF3J3M6</accession>
<evidence type="ECO:0000313" key="5">
    <source>
        <dbReference type="WBParaSite" id="MBELARI_LOCUS14141"/>
    </source>
</evidence>
<dbReference type="InterPro" id="IPR001304">
    <property type="entry name" value="C-type_lectin-like"/>
</dbReference>